<evidence type="ECO:0000313" key="5">
    <source>
        <dbReference type="EMBL" id="WIM68174.1"/>
    </source>
</evidence>
<evidence type="ECO:0000313" key="6">
    <source>
        <dbReference type="Proteomes" id="UP001225598"/>
    </source>
</evidence>
<dbReference type="PANTHER" id="PTHR35369:SF2">
    <property type="entry name" value="BLR3025 PROTEIN"/>
    <property type="match status" value="1"/>
</dbReference>
<organism evidence="5 6">
    <name type="scientific">Corynebacterium breve</name>
    <dbReference type="NCBI Taxonomy" id="3049799"/>
    <lineage>
        <taxon>Bacteria</taxon>
        <taxon>Bacillati</taxon>
        <taxon>Actinomycetota</taxon>
        <taxon>Actinomycetes</taxon>
        <taxon>Mycobacteriales</taxon>
        <taxon>Corynebacteriaceae</taxon>
        <taxon>Corynebacterium</taxon>
    </lineage>
</organism>
<keyword evidence="2" id="KW-0227">DNA damage</keyword>
<evidence type="ECO:0000259" key="4">
    <source>
        <dbReference type="Pfam" id="PF00817"/>
    </source>
</evidence>
<dbReference type="EMBL" id="CP126969">
    <property type="protein sequence ID" value="WIM68174.1"/>
    <property type="molecule type" value="Genomic_DNA"/>
</dbReference>
<keyword evidence="6" id="KW-1185">Reference proteome</keyword>
<protein>
    <submittedName>
        <fullName evidence="5">DNA polymerase Y family protein</fullName>
    </submittedName>
</protein>
<dbReference type="SUPFAM" id="SSF56672">
    <property type="entry name" value="DNA/RNA polymerases"/>
    <property type="match status" value="1"/>
</dbReference>
<dbReference type="CDD" id="cd03468">
    <property type="entry name" value="PolY_like"/>
    <property type="match status" value="1"/>
</dbReference>
<dbReference type="Gene3D" id="3.40.1170.60">
    <property type="match status" value="1"/>
</dbReference>
<dbReference type="InterPro" id="IPR043128">
    <property type="entry name" value="Rev_trsase/Diguanyl_cyclase"/>
</dbReference>
<sequence>MRVAAIWFPDWPIQAVQDVSGPVAIVQHHRVKVCSAQARREGIRREMKVRAAQAVCPQVTVIEDDPDRDGRMFSALAASFDDVAASVEVVRPGLVVIDLAAAAKFHGSESAALEMMLDAAARKGIDAFAGAADEIATAIIATRSNTVVDPEGSRAFLSVQPIESLAAEVALGVDPELVRSLSQLGVRTLGELAELPSTAVATRFSAAGLLAHRIARAAPDRRVAPELPMADLAVAVTPEEPIERVDAAAFAARKMAAALHSKLAAIGQNCLRLKIVAELADGTRVERIWRTREALTEAATADRVRWQLDGWLTNGGAGEITSLILEPLELAAPEPVGELWRDGTNTDIARRVVERVQSTLGSDAVVQPVRVGGRGVAERIALVPFGEQLPETKEASWPGAIPAPLPARLHPAAQVTLIDEHANRIIVNAEALLSSVPYALRWGSQYYLVTGWAGPWPVALPQRVARLQVVGKREGDDVPCAWLLVWMRGRWRVEAMYS</sequence>
<dbReference type="Proteomes" id="UP001225598">
    <property type="component" value="Chromosome"/>
</dbReference>
<comment type="function">
    <text evidence="3">Poorly processive, error-prone DNA polymerase involved in untargeted mutagenesis. Copies undamaged DNA at stalled replication forks, which arise in vivo from mismatched or misaligned primer ends. These misaligned primers can be extended by PolIV. Exhibits no 3'-5' exonuclease (proofreading) activity. May be involved in translesional synthesis, in conjunction with the beta clamp from PolIII.</text>
</comment>
<proteinExistence type="inferred from homology"/>
<dbReference type="RefSeq" id="WP_284825553.1">
    <property type="nucleotide sequence ID" value="NZ_CP126969.1"/>
</dbReference>
<dbReference type="InterPro" id="IPR001126">
    <property type="entry name" value="UmuC"/>
</dbReference>
<evidence type="ECO:0000256" key="3">
    <source>
        <dbReference type="ARBA" id="ARBA00025589"/>
    </source>
</evidence>
<dbReference type="InterPro" id="IPR050356">
    <property type="entry name" value="SulA_CellDiv_inhibitor"/>
</dbReference>
<dbReference type="Pfam" id="PF00817">
    <property type="entry name" value="IMS"/>
    <property type="match status" value="1"/>
</dbReference>
<comment type="similarity">
    <text evidence="1">Belongs to the DNA polymerase type-Y family.</text>
</comment>
<accession>A0ABY8VF98</accession>
<dbReference type="PANTHER" id="PTHR35369">
    <property type="entry name" value="BLR3025 PROTEIN-RELATED"/>
    <property type="match status" value="1"/>
</dbReference>
<feature type="domain" description="UmuC" evidence="4">
    <location>
        <begin position="21"/>
        <end position="142"/>
    </location>
</feature>
<reference evidence="5 6" key="1">
    <citation type="submission" date="2023-05" db="EMBL/GenBank/DDBJ databases">
        <title>Corynebacterium suedekumii sp. nov. and Corynebacterium breve sp. nov. isolated from raw cow's milk.</title>
        <authorList>
            <person name="Baer M.K."/>
            <person name="Mehl L."/>
            <person name="Hellmuth R."/>
            <person name="Marke G."/>
            <person name="Lipski A."/>
        </authorList>
    </citation>
    <scope>NUCLEOTIDE SEQUENCE [LARGE SCALE GENOMIC DNA]</scope>
    <source>
        <strain evidence="5 6">R4</strain>
    </source>
</reference>
<dbReference type="Gene3D" id="3.30.70.270">
    <property type="match status" value="1"/>
</dbReference>
<evidence type="ECO:0000256" key="1">
    <source>
        <dbReference type="ARBA" id="ARBA00010945"/>
    </source>
</evidence>
<gene>
    <name evidence="5" type="ORF">QP027_01885</name>
</gene>
<dbReference type="InterPro" id="IPR043502">
    <property type="entry name" value="DNA/RNA_pol_sf"/>
</dbReference>
<name>A0ABY8VF98_9CORY</name>
<evidence type="ECO:0000256" key="2">
    <source>
        <dbReference type="ARBA" id="ARBA00022763"/>
    </source>
</evidence>